<feature type="compositionally biased region" description="Basic and acidic residues" evidence="1">
    <location>
        <begin position="148"/>
        <end position="157"/>
    </location>
</feature>
<feature type="compositionally biased region" description="Polar residues" evidence="1">
    <location>
        <begin position="23"/>
        <end position="44"/>
    </location>
</feature>
<reference evidence="2" key="1">
    <citation type="submission" date="2022-06" db="EMBL/GenBank/DDBJ databases">
        <authorList>
            <consortium name="SYNGENTA / RWTH Aachen University"/>
        </authorList>
    </citation>
    <scope>NUCLEOTIDE SEQUENCE</scope>
</reference>
<gene>
    <name evidence="2" type="ORF">PPACK8108_LOCUS24168</name>
</gene>
<dbReference type="Proteomes" id="UP001153365">
    <property type="component" value="Unassembled WGS sequence"/>
</dbReference>
<name>A0AAV0BPY7_PHAPC</name>
<dbReference type="AlphaFoldDB" id="A0AAV0BPY7"/>
<feature type="region of interest" description="Disordered" evidence="1">
    <location>
        <begin position="122"/>
        <end position="163"/>
    </location>
</feature>
<sequence length="277" mass="32117">MVLKDKYQRENSRRYRSTHGGIRSNQQVRSEQQPTGSKSDQSNFQEKKFPSLRSESSTTKNSRDNGSEEEEDDQHFRRRELTSNSSRYDEPQSDPDQGMSANFIKNHSLLLTKESEPEIDLTNFLEKQKAKEQSESYQTYQQITSDKNSNETEKDRDQDDVDESFDGLYKHSVNFDKLKKSSNKVLIDPSSLGLEELNIERQKTDATRELLARFTGRSDVPISSKRSITKNIPLTKNQTDDLSKNHSSTSKNMILPIDDEDFLDEVLNDSSWHFWET</sequence>
<organism evidence="2 3">
    <name type="scientific">Phakopsora pachyrhizi</name>
    <name type="common">Asian soybean rust disease fungus</name>
    <dbReference type="NCBI Taxonomy" id="170000"/>
    <lineage>
        <taxon>Eukaryota</taxon>
        <taxon>Fungi</taxon>
        <taxon>Dikarya</taxon>
        <taxon>Basidiomycota</taxon>
        <taxon>Pucciniomycotina</taxon>
        <taxon>Pucciniomycetes</taxon>
        <taxon>Pucciniales</taxon>
        <taxon>Phakopsoraceae</taxon>
        <taxon>Phakopsora</taxon>
    </lineage>
</organism>
<feature type="compositionally biased region" description="Polar residues" evidence="1">
    <location>
        <begin position="135"/>
        <end position="147"/>
    </location>
</feature>
<keyword evidence="3" id="KW-1185">Reference proteome</keyword>
<comment type="caution">
    <text evidence="2">The sequence shown here is derived from an EMBL/GenBank/DDBJ whole genome shotgun (WGS) entry which is preliminary data.</text>
</comment>
<evidence type="ECO:0000313" key="2">
    <source>
        <dbReference type="EMBL" id="CAH7689100.1"/>
    </source>
</evidence>
<proteinExistence type="predicted"/>
<evidence type="ECO:0000313" key="3">
    <source>
        <dbReference type="Proteomes" id="UP001153365"/>
    </source>
</evidence>
<accession>A0AAV0BPY7</accession>
<protein>
    <submittedName>
        <fullName evidence="2">Uncharacterized protein</fullName>
    </submittedName>
</protein>
<dbReference type="EMBL" id="CALTRL010006045">
    <property type="protein sequence ID" value="CAH7689100.1"/>
    <property type="molecule type" value="Genomic_DNA"/>
</dbReference>
<evidence type="ECO:0000256" key="1">
    <source>
        <dbReference type="SAM" id="MobiDB-lite"/>
    </source>
</evidence>
<feature type="compositionally biased region" description="Basic and acidic residues" evidence="1">
    <location>
        <begin position="1"/>
        <end position="13"/>
    </location>
</feature>
<feature type="region of interest" description="Disordered" evidence="1">
    <location>
        <begin position="1"/>
        <end position="105"/>
    </location>
</feature>